<evidence type="ECO:0000256" key="1">
    <source>
        <dbReference type="ARBA" id="ARBA00004453"/>
    </source>
</evidence>
<dbReference type="RefSeq" id="WP_290262968.1">
    <property type="nucleotide sequence ID" value="NZ_JAUFQG010000004.1"/>
</dbReference>
<proteinExistence type="inferred from homology"/>
<dbReference type="PANTHER" id="PTHR38772">
    <property type="match status" value="1"/>
</dbReference>
<comment type="caution">
    <text evidence="4">The sequence shown here is derived from an EMBL/GenBank/DDBJ whole genome shotgun (WGS) entry which is preliminary data.</text>
</comment>
<gene>
    <name evidence="4" type="ORF">ACFOX3_16825</name>
</gene>
<evidence type="ECO:0000256" key="3">
    <source>
        <dbReference type="ARBA" id="ARBA00022490"/>
    </source>
</evidence>
<evidence type="ECO:0000256" key="2">
    <source>
        <dbReference type="ARBA" id="ARBA00009035"/>
    </source>
</evidence>
<dbReference type="EMBL" id="JBHSCX010000021">
    <property type="protein sequence ID" value="MFC4363984.1"/>
    <property type="molecule type" value="Genomic_DNA"/>
</dbReference>
<organism evidence="4 5">
    <name type="scientific">Simiduia curdlanivorans</name>
    <dbReference type="NCBI Taxonomy" id="1492769"/>
    <lineage>
        <taxon>Bacteria</taxon>
        <taxon>Pseudomonadati</taxon>
        <taxon>Pseudomonadota</taxon>
        <taxon>Gammaproteobacteria</taxon>
        <taxon>Cellvibrionales</taxon>
        <taxon>Cellvibrionaceae</taxon>
        <taxon>Simiduia</taxon>
    </lineage>
</organism>
<keyword evidence="3" id="KW-0963">Cytoplasm</keyword>
<sequence length="334" mass="36798">MAINALSIHRFYNDDDLTQLQISTSAHEVNGLVVDVCQDLKLAFIGKAGKQFGHFSDDIGACPLPGWLSGYLESTQSFHKLSEGFAKHLQIHLTQSDAVFDGYLLMFHETLADEDAVYLYLVQHEGGIFVDTNSQLAASKNLDVRGLRAGIKVSLHSWQAQMNEPYLSMLRARGDKALAEAFEAASGFVDPVDNSAQTSAFLQLVEKYSANLEEEKAVACRKQVADFCIEQDKGGRAVAISELSQHIDDAEPAAFERFVVEAAPEAPTQFFADRKQVRQFVRISGRSEELSLSFSSECLGQSIVYDPQSDSLVLKSIPPALKARLIKYVQSNQG</sequence>
<evidence type="ECO:0000313" key="4">
    <source>
        <dbReference type="EMBL" id="MFC4363984.1"/>
    </source>
</evidence>
<dbReference type="InterPro" id="IPR007358">
    <property type="entry name" value="Nucleoid_associated_NdpA"/>
</dbReference>
<evidence type="ECO:0000313" key="5">
    <source>
        <dbReference type="Proteomes" id="UP001595840"/>
    </source>
</evidence>
<dbReference type="Pfam" id="PF04245">
    <property type="entry name" value="NA37"/>
    <property type="match status" value="1"/>
</dbReference>
<reference evidence="5" key="1">
    <citation type="journal article" date="2019" name="Int. J. Syst. Evol. Microbiol.">
        <title>The Global Catalogue of Microorganisms (GCM) 10K type strain sequencing project: providing services to taxonomists for standard genome sequencing and annotation.</title>
        <authorList>
            <consortium name="The Broad Institute Genomics Platform"/>
            <consortium name="The Broad Institute Genome Sequencing Center for Infectious Disease"/>
            <person name="Wu L."/>
            <person name="Ma J."/>
        </authorList>
    </citation>
    <scope>NUCLEOTIDE SEQUENCE [LARGE SCALE GENOMIC DNA]</scope>
    <source>
        <strain evidence="5">CECT 8570</strain>
    </source>
</reference>
<protein>
    <submittedName>
        <fullName evidence="4">Nucleoid-associated protein</fullName>
    </submittedName>
</protein>
<comment type="subcellular location">
    <subcellularLocation>
        <location evidence="1">Cytoplasm</location>
        <location evidence="1">Nucleoid</location>
    </subcellularLocation>
</comment>
<comment type="similarity">
    <text evidence="2">Belongs to the YejK family.</text>
</comment>
<dbReference type="PANTHER" id="PTHR38772:SF1">
    <property type="entry name" value="NUCLEOID-ASSOCIATED PROTEIN YEJK"/>
    <property type="match status" value="1"/>
</dbReference>
<name>A0ABV8VAA7_9GAMM</name>
<keyword evidence="5" id="KW-1185">Reference proteome</keyword>
<accession>A0ABV8VAA7</accession>
<dbReference type="Proteomes" id="UP001595840">
    <property type="component" value="Unassembled WGS sequence"/>
</dbReference>